<sequence length="325" mass="37388">MKSTIILLSFTVIIATIFAVNEKQITVHVATWNVNEKKPSGDLDKLLGQLSNDPNERPDVVIVGLQEVTMSLHKAISNYFRTDRWSKDIEETLSPRNYVKVKLGTLVGIVLNVYVKLDHAWTLDDVEVERVMTGFGGLYGNKGGVVIRFRLYGQSFCVVNSHFHAHDEELDERIEDYQEIDKQRAEHCKNPSDYIFWLGDLNFRIEEDAKLTASKIQNVILKGEFNELLEKDQLLVTKKSGRIFNGYNEAPITFRPTFKMVPDGGGLYNLKRRPAWTDRILYKTESDKTITPVLYKSIESYHHSDHYPVQGEFKIFVDTDKINKL</sequence>
<feature type="signal peptide" evidence="1">
    <location>
        <begin position="1"/>
        <end position="19"/>
    </location>
</feature>
<dbReference type="SUPFAM" id="SSF56219">
    <property type="entry name" value="DNase I-like"/>
    <property type="match status" value="1"/>
</dbReference>
<name>A0AB38ZEA7_9HEMI</name>
<dbReference type="Gene3D" id="3.60.10.10">
    <property type="entry name" value="Endonuclease/exonuclease/phosphatase"/>
    <property type="match status" value="1"/>
</dbReference>
<keyword evidence="1" id="KW-0732">Signal</keyword>
<dbReference type="AlphaFoldDB" id="A0AB38ZEA7"/>
<feature type="domain" description="Inositol polyphosphate-related phosphatase" evidence="2">
    <location>
        <begin position="23"/>
        <end position="323"/>
    </location>
</feature>
<evidence type="ECO:0000259" key="2">
    <source>
        <dbReference type="SMART" id="SM00128"/>
    </source>
</evidence>
<evidence type="ECO:0000256" key="1">
    <source>
        <dbReference type="SAM" id="SignalP"/>
    </source>
</evidence>
<dbReference type="PANTHER" id="PTHR11200:SF275">
    <property type="entry name" value="LD06095P"/>
    <property type="match status" value="1"/>
</dbReference>
<dbReference type="PANTHER" id="PTHR11200">
    <property type="entry name" value="INOSITOL 5-PHOSPHATASE"/>
    <property type="match status" value="1"/>
</dbReference>
<dbReference type="EMBL" id="PP510827">
    <property type="protein sequence ID" value="WXH71752.1"/>
    <property type="molecule type" value="mRNA"/>
</dbReference>
<dbReference type="GO" id="GO:0004439">
    <property type="term" value="F:phosphatidylinositol-4,5-bisphosphate 5-phosphatase activity"/>
    <property type="evidence" value="ECO:0007669"/>
    <property type="project" value="TreeGrafter"/>
</dbReference>
<feature type="chain" id="PRO_5044241483" evidence="1">
    <location>
        <begin position="20"/>
        <end position="325"/>
    </location>
</feature>
<accession>A0AB38ZEA7</accession>
<evidence type="ECO:0000313" key="3">
    <source>
        <dbReference type="EMBL" id="WXH71752.1"/>
    </source>
</evidence>
<dbReference type="InterPro" id="IPR000300">
    <property type="entry name" value="IPPc"/>
</dbReference>
<dbReference type="GO" id="GO:0046856">
    <property type="term" value="P:phosphatidylinositol dephosphorylation"/>
    <property type="evidence" value="ECO:0007669"/>
    <property type="project" value="InterPro"/>
</dbReference>
<dbReference type="InterPro" id="IPR036691">
    <property type="entry name" value="Endo/exonu/phosph_ase_sf"/>
</dbReference>
<dbReference type="SMART" id="SM00128">
    <property type="entry name" value="IPPc"/>
    <property type="match status" value="1"/>
</dbReference>
<dbReference type="InterPro" id="IPR046985">
    <property type="entry name" value="IP5"/>
</dbReference>
<protein>
    <submittedName>
        <fullName evidence="3">Venom IPPase 1</fullName>
    </submittedName>
</protein>
<dbReference type="Pfam" id="PF22669">
    <property type="entry name" value="Exo_endo_phos2"/>
    <property type="match status" value="1"/>
</dbReference>
<reference evidence="3" key="1">
    <citation type="submission" date="2024-03" db="EMBL/GenBank/DDBJ databases">
        <authorList>
            <person name="Jin J.A."/>
            <person name="King G.A."/>
            <person name="Walker A."/>
        </authorList>
    </citation>
    <scope>NUCLEOTIDE SEQUENCE</scope>
</reference>
<organism evidence="3">
    <name type="scientific">Ectomocoris sp</name>
    <dbReference type="NCBI Taxonomy" id="3104572"/>
    <lineage>
        <taxon>Eukaryota</taxon>
        <taxon>Metazoa</taxon>
        <taxon>Ecdysozoa</taxon>
        <taxon>Arthropoda</taxon>
        <taxon>Hexapoda</taxon>
        <taxon>Insecta</taxon>
        <taxon>Pterygota</taxon>
        <taxon>Neoptera</taxon>
        <taxon>Paraneoptera</taxon>
        <taxon>Hemiptera</taxon>
        <taxon>Heteroptera</taxon>
        <taxon>Panheteroptera</taxon>
        <taxon>Cimicomorpha</taxon>
        <taxon>Reduviidae</taxon>
        <taxon>Peiratinae</taxon>
        <taxon>Ectomocoris</taxon>
    </lineage>
</organism>
<proteinExistence type="evidence at transcript level"/>